<keyword evidence="2" id="KW-1185">Reference proteome</keyword>
<reference evidence="3" key="1">
    <citation type="submission" date="2016-11" db="UniProtKB">
        <authorList>
            <consortium name="WormBaseParasite"/>
        </authorList>
    </citation>
    <scope>IDENTIFICATION</scope>
</reference>
<accession>A0A1I7Y8J5</accession>
<proteinExistence type="predicted"/>
<feature type="region of interest" description="Disordered" evidence="1">
    <location>
        <begin position="38"/>
        <end position="93"/>
    </location>
</feature>
<evidence type="ECO:0000256" key="1">
    <source>
        <dbReference type="SAM" id="MobiDB-lite"/>
    </source>
</evidence>
<feature type="compositionally biased region" description="Basic and acidic residues" evidence="1">
    <location>
        <begin position="139"/>
        <end position="165"/>
    </location>
</feature>
<dbReference type="WBParaSite" id="L893_g13842.t1">
    <property type="protein sequence ID" value="L893_g13842.t1"/>
    <property type="gene ID" value="L893_g13842"/>
</dbReference>
<protein>
    <submittedName>
        <fullName evidence="3">Uncharacterized protein</fullName>
    </submittedName>
</protein>
<feature type="compositionally biased region" description="Basic and acidic residues" evidence="1">
    <location>
        <begin position="53"/>
        <end position="91"/>
    </location>
</feature>
<feature type="region of interest" description="Disordered" evidence="1">
    <location>
        <begin position="126"/>
        <end position="175"/>
    </location>
</feature>
<sequence length="175" mass="19997">MSVIKSANSILAEAIERLSNELDAAHLRIAALEAAMAEKERQNADLEATLQTQKDEMKLLEEKVEERKRKTSPDGTTEEGHDGDYWEKHDDENDDGQWRQIWARRTVPIQGSDDAGSQAAVEEDEFFTVEDEFEENEDFTQKGGEDTEEDANGREAEEQKEEATEWNRIVFNCES</sequence>
<organism evidence="2 3">
    <name type="scientific">Steinernema glaseri</name>
    <dbReference type="NCBI Taxonomy" id="37863"/>
    <lineage>
        <taxon>Eukaryota</taxon>
        <taxon>Metazoa</taxon>
        <taxon>Ecdysozoa</taxon>
        <taxon>Nematoda</taxon>
        <taxon>Chromadorea</taxon>
        <taxon>Rhabditida</taxon>
        <taxon>Tylenchina</taxon>
        <taxon>Panagrolaimomorpha</taxon>
        <taxon>Strongyloidoidea</taxon>
        <taxon>Steinernematidae</taxon>
        <taxon>Steinernema</taxon>
    </lineage>
</organism>
<evidence type="ECO:0000313" key="3">
    <source>
        <dbReference type="WBParaSite" id="L893_g13842.t1"/>
    </source>
</evidence>
<name>A0A1I7Y8J5_9BILA</name>
<dbReference type="Proteomes" id="UP000095287">
    <property type="component" value="Unplaced"/>
</dbReference>
<feature type="compositionally biased region" description="Acidic residues" evidence="1">
    <location>
        <begin position="126"/>
        <end position="138"/>
    </location>
</feature>
<evidence type="ECO:0000313" key="2">
    <source>
        <dbReference type="Proteomes" id="UP000095287"/>
    </source>
</evidence>
<dbReference type="AlphaFoldDB" id="A0A1I7Y8J5"/>